<evidence type="ECO:0000256" key="1">
    <source>
        <dbReference type="SAM" id="MobiDB-lite"/>
    </source>
</evidence>
<dbReference type="EMBL" id="JBHHMI010000019">
    <property type="protein sequence ID" value="MFB5268772.1"/>
    <property type="molecule type" value="Genomic_DNA"/>
</dbReference>
<name>A0ABV5AX33_9BACL</name>
<dbReference type="InterPro" id="IPR029471">
    <property type="entry name" value="HNH_5"/>
</dbReference>
<dbReference type="Proteomes" id="UP001580346">
    <property type="component" value="Unassembled WGS sequence"/>
</dbReference>
<accession>A0ABV5AX33</accession>
<feature type="region of interest" description="Disordered" evidence="1">
    <location>
        <begin position="29"/>
        <end position="120"/>
    </location>
</feature>
<dbReference type="InterPro" id="IPR052892">
    <property type="entry name" value="NA-targeting_endonuclease"/>
</dbReference>
<reference evidence="3 4" key="1">
    <citation type="submission" date="2024-09" db="EMBL/GenBank/DDBJ databases">
        <title>Paenibacillus zeirhizospherea sp. nov., isolated from surface of the maize (Zea mays) roots in a horticulture field, Hungary.</title>
        <authorList>
            <person name="Marton D."/>
            <person name="Farkas M."/>
            <person name="Bedics A."/>
            <person name="Toth E."/>
            <person name="Tancsics A."/>
            <person name="Boka K."/>
            <person name="Maroti G."/>
            <person name="Kriszt B."/>
            <person name="Cserhati M."/>
        </authorList>
    </citation>
    <scope>NUCLEOTIDE SEQUENCE [LARGE SCALE GENOMIC DNA]</scope>
    <source>
        <strain evidence="3 4">KCTC 33519</strain>
    </source>
</reference>
<dbReference type="InterPro" id="IPR003615">
    <property type="entry name" value="HNH_nuc"/>
</dbReference>
<dbReference type="SMART" id="SM00507">
    <property type="entry name" value="HNHc"/>
    <property type="match status" value="1"/>
</dbReference>
<dbReference type="RefSeq" id="WP_375357058.1">
    <property type="nucleotide sequence ID" value="NZ_JBHHMI010000019.1"/>
</dbReference>
<comment type="caution">
    <text evidence="3">The sequence shown here is derived from an EMBL/GenBank/DDBJ whole genome shotgun (WGS) entry which is preliminary data.</text>
</comment>
<dbReference type="GO" id="GO:0004519">
    <property type="term" value="F:endonuclease activity"/>
    <property type="evidence" value="ECO:0007669"/>
    <property type="project" value="UniProtKB-KW"/>
</dbReference>
<organism evidence="3 4">
    <name type="scientific">Paenibacillus enshidis</name>
    <dbReference type="NCBI Taxonomy" id="1458439"/>
    <lineage>
        <taxon>Bacteria</taxon>
        <taxon>Bacillati</taxon>
        <taxon>Bacillota</taxon>
        <taxon>Bacilli</taxon>
        <taxon>Bacillales</taxon>
        <taxon>Paenibacillaceae</taxon>
        <taxon>Paenibacillus</taxon>
    </lineage>
</organism>
<dbReference type="Pfam" id="PF14279">
    <property type="entry name" value="HNH_5"/>
    <property type="match status" value="1"/>
</dbReference>
<evidence type="ECO:0000259" key="2">
    <source>
        <dbReference type="SMART" id="SM00507"/>
    </source>
</evidence>
<evidence type="ECO:0000313" key="3">
    <source>
        <dbReference type="EMBL" id="MFB5268772.1"/>
    </source>
</evidence>
<dbReference type="PANTHER" id="PTHR33877:SF2">
    <property type="entry name" value="OS07G0170200 PROTEIN"/>
    <property type="match status" value="1"/>
</dbReference>
<keyword evidence="3" id="KW-0378">Hydrolase</keyword>
<feature type="domain" description="HNH nuclease" evidence="2">
    <location>
        <begin position="171"/>
        <end position="220"/>
    </location>
</feature>
<dbReference type="Gene3D" id="1.10.30.50">
    <property type="match status" value="1"/>
</dbReference>
<sequence>MMEAAEQPLLKYCNYCKEYKPLAGFQRRTGRKAGPLSRRGACLDCRRRKQQPAGKASPGRLQTEAAEAVTKPSASGHGAARVHGKPAARALPVHSERRQLSSKGGQTQLDPRDPKALRPNRNGMIRLRGKTDKGRRWHQEIDQELAATLVREGMAVVVNRSTIRRLYTNREFRRYIMMRDKYTCYFCGEYGDTLDHLLPRAKGGHTTPVNCVCACNECNQSKADRDADEFIQARALD</sequence>
<keyword evidence="4" id="KW-1185">Reference proteome</keyword>
<keyword evidence="3" id="KW-0255">Endonuclease</keyword>
<gene>
    <name evidence="3" type="ORF">ACE41H_18575</name>
</gene>
<evidence type="ECO:0000313" key="4">
    <source>
        <dbReference type="Proteomes" id="UP001580346"/>
    </source>
</evidence>
<dbReference type="CDD" id="cd00085">
    <property type="entry name" value="HNHc"/>
    <property type="match status" value="1"/>
</dbReference>
<protein>
    <submittedName>
        <fullName evidence="3">HNH endonuclease</fullName>
    </submittedName>
</protein>
<dbReference type="PANTHER" id="PTHR33877">
    <property type="entry name" value="SLL1193 PROTEIN"/>
    <property type="match status" value="1"/>
</dbReference>
<proteinExistence type="predicted"/>
<keyword evidence="3" id="KW-0540">Nuclease</keyword>